<evidence type="ECO:0000313" key="2">
    <source>
        <dbReference type="Proteomes" id="UP001281147"/>
    </source>
</evidence>
<name>A0ACC3NBD4_9PEZI</name>
<organism evidence="1 2">
    <name type="scientific">Vermiconidia calcicola</name>
    <dbReference type="NCBI Taxonomy" id="1690605"/>
    <lineage>
        <taxon>Eukaryota</taxon>
        <taxon>Fungi</taxon>
        <taxon>Dikarya</taxon>
        <taxon>Ascomycota</taxon>
        <taxon>Pezizomycotina</taxon>
        <taxon>Dothideomycetes</taxon>
        <taxon>Dothideomycetidae</taxon>
        <taxon>Mycosphaerellales</taxon>
        <taxon>Extremaceae</taxon>
        <taxon>Vermiconidia</taxon>
    </lineage>
</organism>
<accession>A0ACC3NBD4</accession>
<dbReference type="Proteomes" id="UP001281147">
    <property type="component" value="Unassembled WGS sequence"/>
</dbReference>
<keyword evidence="2" id="KW-1185">Reference proteome</keyword>
<dbReference type="EMBL" id="JAUTXU010000070">
    <property type="protein sequence ID" value="KAK3712231.1"/>
    <property type="molecule type" value="Genomic_DNA"/>
</dbReference>
<evidence type="ECO:0000313" key="1">
    <source>
        <dbReference type="EMBL" id="KAK3712231.1"/>
    </source>
</evidence>
<proteinExistence type="predicted"/>
<comment type="caution">
    <text evidence="1">The sequence shown here is derived from an EMBL/GenBank/DDBJ whole genome shotgun (WGS) entry which is preliminary data.</text>
</comment>
<sequence>MHPWGAWLGLRWVNRNQDAGRSASASFSAISCMRALTDWLGRDRAQFATSSHTPSDLFKPQDWYQGEVAAGHRPLMKPQDPVLYPESDSRGGQNPAEEALLSDEATFVEQPPDKHLATFLPLSRDGGLSTATECHTSLNTIDKPASFGSIGRRTGPHEVRPTATVGMSPERKQGALPDEALVVYRRVAKLQDRFLTTQTTLKSERDSLQRLWHSLKQSQLAGFVAPTGGFRYRTMPAKQRKEIYNKLLVDQEAFEAQMQKVTDLEQSLSKLEYKLAKLHPELLELLDACFNASQRTASGLPSSSSQHSGKTTSEYHPLELEYYERRGVARRLRDELTDHQMELQTPPDEQSSAPLLDNHPTDYSDSYLYSADFRARWQLEHEAMQLELQEAERKLTESWNACHAANLNVGRLSLELVSTPKIVAQEEEQDDVGKIELNEPPFLPHDHHGLLPRFLRTFRWPERGVSGTRLTGELTKLAEKREDIEKWVAKLPLGKGMASASGNGYPPVVEFEHTVSSSKSDPAWMTVTRTPGDELVSNDKDYVMIPDNSSSMAPNGEAVEPTGLRRVLRRWKSFDALSPVSMYQHRAHHRASADAR</sequence>
<reference evidence="1" key="1">
    <citation type="submission" date="2023-07" db="EMBL/GenBank/DDBJ databases">
        <title>Black Yeasts Isolated from many extreme environments.</title>
        <authorList>
            <person name="Coleine C."/>
            <person name="Stajich J.E."/>
            <person name="Selbmann L."/>
        </authorList>
    </citation>
    <scope>NUCLEOTIDE SEQUENCE</scope>
    <source>
        <strain evidence="1">CCFEE 5714</strain>
    </source>
</reference>
<gene>
    <name evidence="1" type="ORF">LTR37_009093</name>
</gene>
<protein>
    <submittedName>
        <fullName evidence="1">Uncharacterized protein</fullName>
    </submittedName>
</protein>